<evidence type="ECO:0000313" key="7">
    <source>
        <dbReference type="Proteomes" id="UP000238218"/>
    </source>
</evidence>
<keyword evidence="4 5" id="KW-0234">DNA repair</keyword>
<evidence type="ECO:0000256" key="3">
    <source>
        <dbReference type="ARBA" id="ARBA00022801"/>
    </source>
</evidence>
<dbReference type="RefSeq" id="WP_106220771.1">
    <property type="nucleotide sequence ID" value="NZ_PVWP01000005.1"/>
</dbReference>
<dbReference type="InterPro" id="IPR011034">
    <property type="entry name" value="Formyl_transferase-like_C_sf"/>
</dbReference>
<dbReference type="CDD" id="cd00540">
    <property type="entry name" value="AAG"/>
    <property type="match status" value="1"/>
</dbReference>
<gene>
    <name evidence="6" type="ORF">C7B81_08075</name>
</gene>
<dbReference type="SUPFAM" id="SSF50486">
    <property type="entry name" value="FMT C-terminal domain-like"/>
    <property type="match status" value="1"/>
</dbReference>
<evidence type="ECO:0000313" key="6">
    <source>
        <dbReference type="EMBL" id="PSB37476.1"/>
    </source>
</evidence>
<keyword evidence="2 5" id="KW-0227">DNA damage</keyword>
<dbReference type="Pfam" id="PF02245">
    <property type="entry name" value="Pur_DNA_glyco"/>
    <property type="match status" value="1"/>
</dbReference>
<dbReference type="PANTHER" id="PTHR10429:SF0">
    <property type="entry name" value="DNA-3-METHYLADENINE GLYCOSYLASE"/>
    <property type="match status" value="1"/>
</dbReference>
<name>A0ABX5FAH4_9CHRO</name>
<comment type="similarity">
    <text evidence="1 5">Belongs to the DNA glycosylase MPG family.</text>
</comment>
<keyword evidence="3 5" id="KW-0378">Hydrolase</keyword>
<reference evidence="6 7" key="2">
    <citation type="submission" date="2018-03" db="EMBL/GenBank/DDBJ databases">
        <title>The ancient ancestry and fast evolution of plastids.</title>
        <authorList>
            <person name="Moore K.R."/>
            <person name="Magnabosco C."/>
            <person name="Momper L."/>
            <person name="Gold D.A."/>
            <person name="Bosak T."/>
            <person name="Fournier G.P."/>
        </authorList>
    </citation>
    <scope>NUCLEOTIDE SEQUENCE [LARGE SCALE GENOMIC DNA]</scope>
    <source>
        <strain evidence="6 7">CCALA 015</strain>
    </source>
</reference>
<dbReference type="Proteomes" id="UP000238218">
    <property type="component" value="Unassembled WGS sequence"/>
</dbReference>
<proteinExistence type="inferred from homology"/>
<evidence type="ECO:0000256" key="2">
    <source>
        <dbReference type="ARBA" id="ARBA00022763"/>
    </source>
</evidence>
<dbReference type="HAMAP" id="MF_00527">
    <property type="entry name" value="3MGH"/>
    <property type="match status" value="1"/>
</dbReference>
<evidence type="ECO:0000256" key="5">
    <source>
        <dbReference type="HAMAP-Rule" id="MF_00527"/>
    </source>
</evidence>
<sequence>MVTSCHAPPVPPLPPSFFARPAEVVAPELIGCLLLRRQPSGALRWGVIVETEAYCQSEPACHGHRRRSASNDTLFGEPGRFYVYLTYGVHHCVNVVTGRPDWANGVLLRAAALPGEPERAAAGPGLLARCFAIDRRQDGRIAAPASGLWLAARPLALVALLEGSGPQGEAPLLQTQRIGVSQGQELPWRWYLRASRSVSRRAHGDRTPRQDGLAALLASTVGAFDGSRTP</sequence>
<dbReference type="PANTHER" id="PTHR10429">
    <property type="entry name" value="DNA-3-METHYLADENINE GLYCOSYLASE"/>
    <property type="match status" value="1"/>
</dbReference>
<evidence type="ECO:0000256" key="1">
    <source>
        <dbReference type="ARBA" id="ARBA00009232"/>
    </source>
</evidence>
<accession>A0ABX5FAH4</accession>
<dbReference type="EMBL" id="PVWP01000005">
    <property type="protein sequence ID" value="PSB37476.1"/>
    <property type="molecule type" value="Genomic_DNA"/>
</dbReference>
<keyword evidence="7" id="KW-1185">Reference proteome</keyword>
<reference evidence="6 7" key="1">
    <citation type="submission" date="2018-02" db="EMBL/GenBank/DDBJ databases">
        <authorList>
            <person name="Moore K."/>
            <person name="Momper L."/>
        </authorList>
    </citation>
    <scope>NUCLEOTIDE SEQUENCE [LARGE SCALE GENOMIC DNA]</scope>
    <source>
        <strain evidence="6 7">CCALA 015</strain>
    </source>
</reference>
<comment type="caution">
    <text evidence="6">The sequence shown here is derived from an EMBL/GenBank/DDBJ whole genome shotgun (WGS) entry which is preliminary data.</text>
</comment>
<dbReference type="EC" id="3.2.2.-" evidence="5"/>
<dbReference type="InterPro" id="IPR036995">
    <property type="entry name" value="MPG_sf"/>
</dbReference>
<protein>
    <recommendedName>
        <fullName evidence="5">Putative 3-methyladenine DNA glycosylase</fullName>
        <ecNumber evidence="5">3.2.2.-</ecNumber>
    </recommendedName>
</protein>
<organism evidence="6 7">
    <name type="scientific">Aphanothece cf. minutissima CCALA 015</name>
    <dbReference type="NCBI Taxonomy" id="2107695"/>
    <lineage>
        <taxon>Bacteria</taxon>
        <taxon>Bacillati</taxon>
        <taxon>Cyanobacteriota</taxon>
        <taxon>Cyanophyceae</taxon>
        <taxon>Oscillatoriophycideae</taxon>
        <taxon>Chroococcales</taxon>
        <taxon>Aphanothecaceae</taxon>
        <taxon>Aphanothece</taxon>
    </lineage>
</organism>
<dbReference type="Gene3D" id="3.10.300.10">
    <property type="entry name" value="Methylpurine-DNA glycosylase (MPG)"/>
    <property type="match status" value="1"/>
</dbReference>
<dbReference type="InterPro" id="IPR003180">
    <property type="entry name" value="MPG"/>
</dbReference>
<evidence type="ECO:0000256" key="4">
    <source>
        <dbReference type="ARBA" id="ARBA00023204"/>
    </source>
</evidence>